<keyword evidence="3" id="KW-0378">Hydrolase</keyword>
<dbReference type="InterPro" id="IPR050266">
    <property type="entry name" value="AB_hydrolase_sf"/>
</dbReference>
<name>F0XDS4_GROCL</name>
<evidence type="ECO:0000313" key="3">
    <source>
        <dbReference type="EMBL" id="EFX04223.1"/>
    </source>
</evidence>
<proteinExistence type="predicted"/>
<dbReference type="Proteomes" id="UP000007796">
    <property type="component" value="Unassembled WGS sequence"/>
</dbReference>
<gene>
    <name evidence="3" type="ORF">CMQ_1151</name>
</gene>
<feature type="region of interest" description="Disordered" evidence="1">
    <location>
        <begin position="167"/>
        <end position="187"/>
    </location>
</feature>
<dbReference type="GeneID" id="25973998"/>
<accession>F0XDS4</accession>
<dbReference type="PANTHER" id="PTHR43798">
    <property type="entry name" value="MONOACYLGLYCEROL LIPASE"/>
    <property type="match status" value="1"/>
</dbReference>
<dbReference type="InterPro" id="IPR000073">
    <property type="entry name" value="AB_hydrolase_1"/>
</dbReference>
<evidence type="ECO:0000313" key="4">
    <source>
        <dbReference type="Proteomes" id="UP000007796"/>
    </source>
</evidence>
<dbReference type="GO" id="GO:0016020">
    <property type="term" value="C:membrane"/>
    <property type="evidence" value="ECO:0007669"/>
    <property type="project" value="TreeGrafter"/>
</dbReference>
<dbReference type="PRINTS" id="PR00111">
    <property type="entry name" value="ABHYDROLASE"/>
</dbReference>
<evidence type="ECO:0000256" key="1">
    <source>
        <dbReference type="SAM" id="MobiDB-lite"/>
    </source>
</evidence>
<evidence type="ECO:0000259" key="2">
    <source>
        <dbReference type="Pfam" id="PF00561"/>
    </source>
</evidence>
<dbReference type="STRING" id="655863.F0XDS4"/>
<dbReference type="Gene3D" id="3.40.50.1820">
    <property type="entry name" value="alpha/beta hydrolase"/>
    <property type="match status" value="1"/>
</dbReference>
<dbReference type="SUPFAM" id="SSF53474">
    <property type="entry name" value="alpha/beta-Hydrolases"/>
    <property type="match status" value="1"/>
</dbReference>
<sequence>MSQSELTSHFHTTATGTRLHYLQCGSSEDRLLVCLHGLGGSSSTYTPLLPHLQTEPPGFNVVLVDFPGFGQSPLPPASAELSIHSHVSDIRDLITALSTTSSKQPVLFGHSLGGIVALHYAASYPDAVAGLALFGPGRSAAHLPSVRQRMLDLAAAVRSHGITSAADTAADQSNFPAASTGRTVKPEHREAVRQAVAASNPEGYARTCEAIVDLGHVDPDYGTITCPALFVVGDLDVISAPERIQALSPLLGGDSWVEVVRSGHQPILEDTESVAKAVGKLLEKAGGP</sequence>
<dbReference type="eggNOG" id="KOG1454">
    <property type="taxonomic scope" value="Eukaryota"/>
</dbReference>
<reference evidence="3 4" key="1">
    <citation type="journal article" date="2011" name="Proc. Natl. Acad. Sci. U.S.A.">
        <title>Genome and transcriptome analyses of the mountain pine beetle-fungal symbiont Grosmannia clavigera, a lodgepole pine pathogen.</title>
        <authorList>
            <person name="DiGuistini S."/>
            <person name="Wang Y."/>
            <person name="Liao N.Y."/>
            <person name="Taylor G."/>
            <person name="Tanguay P."/>
            <person name="Feau N."/>
            <person name="Henrissat B."/>
            <person name="Chan S.K."/>
            <person name="Hesse-Orce U."/>
            <person name="Alamouti S.M."/>
            <person name="Tsui C.K.M."/>
            <person name="Docking R.T."/>
            <person name="Levasseur A."/>
            <person name="Haridas S."/>
            <person name="Robertson G."/>
            <person name="Birol I."/>
            <person name="Holt R.A."/>
            <person name="Marra M.A."/>
            <person name="Hamelin R.C."/>
            <person name="Hirst M."/>
            <person name="Jones S.J.M."/>
            <person name="Bohlmann J."/>
            <person name="Breuil C."/>
        </authorList>
    </citation>
    <scope>NUCLEOTIDE SEQUENCE [LARGE SCALE GENOMIC DNA]</scope>
    <source>
        <strain evidence="4">kw1407 / UAMH 11150</strain>
    </source>
</reference>
<protein>
    <submittedName>
        <fullName evidence="3">Alpha beta hydrolase fold family</fullName>
    </submittedName>
</protein>
<dbReference type="RefSeq" id="XP_014173705.1">
    <property type="nucleotide sequence ID" value="XM_014318230.1"/>
</dbReference>
<dbReference type="Pfam" id="PF00561">
    <property type="entry name" value="Abhydrolase_1"/>
    <property type="match status" value="1"/>
</dbReference>
<dbReference type="EMBL" id="GL629765">
    <property type="protein sequence ID" value="EFX04223.1"/>
    <property type="molecule type" value="Genomic_DNA"/>
</dbReference>
<dbReference type="HOGENOM" id="CLU_020336_50_3_1"/>
<dbReference type="AlphaFoldDB" id="F0XDS4"/>
<organism evidence="4">
    <name type="scientific">Grosmannia clavigera (strain kw1407 / UAMH 11150)</name>
    <name type="common">Blue stain fungus</name>
    <name type="synonym">Graphiocladiella clavigera</name>
    <dbReference type="NCBI Taxonomy" id="655863"/>
    <lineage>
        <taxon>Eukaryota</taxon>
        <taxon>Fungi</taxon>
        <taxon>Dikarya</taxon>
        <taxon>Ascomycota</taxon>
        <taxon>Pezizomycotina</taxon>
        <taxon>Sordariomycetes</taxon>
        <taxon>Sordariomycetidae</taxon>
        <taxon>Ophiostomatales</taxon>
        <taxon>Ophiostomataceae</taxon>
        <taxon>Leptographium</taxon>
    </lineage>
</organism>
<feature type="domain" description="AB hydrolase-1" evidence="2">
    <location>
        <begin position="31"/>
        <end position="139"/>
    </location>
</feature>
<dbReference type="PANTHER" id="PTHR43798:SF33">
    <property type="entry name" value="HYDROLASE, PUTATIVE (AFU_ORTHOLOGUE AFUA_2G14860)-RELATED"/>
    <property type="match status" value="1"/>
</dbReference>
<dbReference type="InterPro" id="IPR029058">
    <property type="entry name" value="AB_hydrolase_fold"/>
</dbReference>
<dbReference type="PRINTS" id="PR00412">
    <property type="entry name" value="EPOXHYDRLASE"/>
</dbReference>
<dbReference type="InParanoid" id="F0XDS4"/>
<dbReference type="OrthoDB" id="2498029at2759"/>
<feature type="compositionally biased region" description="Polar residues" evidence="1">
    <location>
        <begin position="167"/>
        <end position="182"/>
    </location>
</feature>
<dbReference type="InterPro" id="IPR000639">
    <property type="entry name" value="Epox_hydrolase-like"/>
</dbReference>
<keyword evidence="4" id="KW-1185">Reference proteome</keyword>
<dbReference type="GO" id="GO:0016787">
    <property type="term" value="F:hydrolase activity"/>
    <property type="evidence" value="ECO:0007669"/>
    <property type="project" value="UniProtKB-KW"/>
</dbReference>